<keyword evidence="3" id="KW-1185">Reference proteome</keyword>
<dbReference type="AlphaFoldDB" id="A0AAN8Z9A2"/>
<feature type="domain" description="Retrovirus-related Pol polyprotein from transposon TNT 1-94-like beta-barrel" evidence="1">
    <location>
        <begin position="180"/>
        <end position="243"/>
    </location>
</feature>
<dbReference type="InterPro" id="IPR054722">
    <property type="entry name" value="PolX-like_BBD"/>
</dbReference>
<dbReference type="EMBL" id="JBAMMX010000011">
    <property type="protein sequence ID" value="KAK6931499.1"/>
    <property type="molecule type" value="Genomic_DNA"/>
</dbReference>
<evidence type="ECO:0000313" key="2">
    <source>
        <dbReference type="EMBL" id="KAK6931499.1"/>
    </source>
</evidence>
<dbReference type="Proteomes" id="UP001370490">
    <property type="component" value="Unassembled WGS sequence"/>
</dbReference>
<sequence length="247" mass="28088">MARTLWEELENKYAAQNLDAFNKMILEATATRIILVDEDKALILILSLPSSWEHFTDTMLYGRDTIALSIVKNALLQKDMERMSVGTSVESHGASLVMRGKLTEKGSSSKSKGKSKDKVNHKNLKCFYYHQPRHIRKNCPERRDKQVANVATEVSIDVDQVVDSKGEVYAVTSRISKDDWILDTATSFHMTPHRHCFSTYKEKEGKVEVGDNRTIERCCEGNIQLKSDLGVVTEFRAWHVPELGEIK</sequence>
<reference evidence="2 3" key="1">
    <citation type="submission" date="2023-12" db="EMBL/GenBank/DDBJ databases">
        <title>A high-quality genome assembly for Dillenia turbinata (Dilleniales).</title>
        <authorList>
            <person name="Chanderbali A."/>
        </authorList>
    </citation>
    <scope>NUCLEOTIDE SEQUENCE [LARGE SCALE GENOMIC DNA]</scope>
    <source>
        <strain evidence="2">LSX21</strain>
        <tissue evidence="2">Leaf</tissue>
    </source>
</reference>
<dbReference type="Pfam" id="PF22936">
    <property type="entry name" value="Pol_BBD"/>
    <property type="match status" value="1"/>
</dbReference>
<protein>
    <recommendedName>
        <fullName evidence="1">Retrovirus-related Pol polyprotein from transposon TNT 1-94-like beta-barrel domain-containing protein</fullName>
    </recommendedName>
</protein>
<gene>
    <name evidence="2" type="ORF">RJ641_003292</name>
</gene>
<proteinExistence type="predicted"/>
<accession>A0AAN8Z9A2</accession>
<evidence type="ECO:0000259" key="1">
    <source>
        <dbReference type="Pfam" id="PF22936"/>
    </source>
</evidence>
<organism evidence="2 3">
    <name type="scientific">Dillenia turbinata</name>
    <dbReference type="NCBI Taxonomy" id="194707"/>
    <lineage>
        <taxon>Eukaryota</taxon>
        <taxon>Viridiplantae</taxon>
        <taxon>Streptophyta</taxon>
        <taxon>Embryophyta</taxon>
        <taxon>Tracheophyta</taxon>
        <taxon>Spermatophyta</taxon>
        <taxon>Magnoliopsida</taxon>
        <taxon>eudicotyledons</taxon>
        <taxon>Gunneridae</taxon>
        <taxon>Pentapetalae</taxon>
        <taxon>Dilleniales</taxon>
        <taxon>Dilleniaceae</taxon>
        <taxon>Dillenia</taxon>
    </lineage>
</organism>
<comment type="caution">
    <text evidence="2">The sequence shown here is derived from an EMBL/GenBank/DDBJ whole genome shotgun (WGS) entry which is preliminary data.</text>
</comment>
<dbReference type="InterPro" id="IPR036875">
    <property type="entry name" value="Znf_CCHC_sf"/>
</dbReference>
<dbReference type="SUPFAM" id="SSF57756">
    <property type="entry name" value="Retrovirus zinc finger-like domains"/>
    <property type="match status" value="1"/>
</dbReference>
<name>A0AAN8Z9A2_9MAGN</name>
<dbReference type="GO" id="GO:0008270">
    <property type="term" value="F:zinc ion binding"/>
    <property type="evidence" value="ECO:0007669"/>
    <property type="project" value="InterPro"/>
</dbReference>
<dbReference type="GO" id="GO:0003676">
    <property type="term" value="F:nucleic acid binding"/>
    <property type="evidence" value="ECO:0007669"/>
    <property type="project" value="InterPro"/>
</dbReference>
<evidence type="ECO:0000313" key="3">
    <source>
        <dbReference type="Proteomes" id="UP001370490"/>
    </source>
</evidence>